<keyword evidence="3" id="KW-0808">Transferase</keyword>
<dbReference type="AlphaFoldDB" id="A0ABD2YE38"/>
<evidence type="ECO:0000256" key="2">
    <source>
        <dbReference type="ARBA" id="ARBA00022603"/>
    </source>
</evidence>
<evidence type="ECO:0000256" key="1">
    <source>
        <dbReference type="ARBA" id="ARBA00008361"/>
    </source>
</evidence>
<evidence type="ECO:0000313" key="5">
    <source>
        <dbReference type="EMBL" id="KAL3505678.1"/>
    </source>
</evidence>
<comment type="similarity">
    <text evidence="1">Belongs to the methyltransferase superfamily.</text>
</comment>
<dbReference type="GO" id="GO:0008168">
    <property type="term" value="F:methyltransferase activity"/>
    <property type="evidence" value="ECO:0007669"/>
    <property type="project" value="UniProtKB-KW"/>
</dbReference>
<dbReference type="InterPro" id="IPR029063">
    <property type="entry name" value="SAM-dependent_MTases_sf"/>
</dbReference>
<proteinExistence type="inferred from homology"/>
<organism evidence="5 6">
    <name type="scientific">Cinchona calisaya</name>
    <dbReference type="NCBI Taxonomy" id="153742"/>
    <lineage>
        <taxon>Eukaryota</taxon>
        <taxon>Viridiplantae</taxon>
        <taxon>Streptophyta</taxon>
        <taxon>Embryophyta</taxon>
        <taxon>Tracheophyta</taxon>
        <taxon>Spermatophyta</taxon>
        <taxon>Magnoliopsida</taxon>
        <taxon>eudicotyledons</taxon>
        <taxon>Gunneridae</taxon>
        <taxon>Pentapetalae</taxon>
        <taxon>asterids</taxon>
        <taxon>lamiids</taxon>
        <taxon>Gentianales</taxon>
        <taxon>Rubiaceae</taxon>
        <taxon>Cinchonoideae</taxon>
        <taxon>Cinchoneae</taxon>
        <taxon>Cinchona</taxon>
    </lineage>
</organism>
<dbReference type="EMBL" id="JBJUIK010000013">
    <property type="protein sequence ID" value="KAL3505678.1"/>
    <property type="molecule type" value="Genomic_DNA"/>
</dbReference>
<keyword evidence="6" id="KW-1185">Reference proteome</keyword>
<sequence>MMMILSTPTISPPSSPPLSRFTCTPQCCRPHLRRSSSSNSPFPFTGRRISRPALRRSSSNTQVIHHSTEEQPPPATILTAVRSIYNDITILETPTSRILLLDSTHSIHSIINKEEKNKWTDSYWDEFATLPAIVPDGPIAIFGLGGGTAADLMLHLWPSLYIEGWEIDEILIHKSREFLGLSELEKCGRLKVRIGDALSANASVPGGYAGIVVDLFSDGRILPELEEVETWVEMKEKLMQNGRIMVNCGGVCVEEVNKGCLDWEKNYALRAMKKAFDGEELNWKIMAENKGANFLGLTGDLPDLSTWSSALPDELSYSVHQWRRIC</sequence>
<evidence type="ECO:0008006" key="7">
    <source>
        <dbReference type="Google" id="ProtNLM"/>
    </source>
</evidence>
<evidence type="ECO:0000256" key="4">
    <source>
        <dbReference type="SAM" id="MobiDB-lite"/>
    </source>
</evidence>
<dbReference type="PANTHER" id="PTHR12176">
    <property type="entry name" value="SAM-DEPENDENT METHYLTRANSFERASE SUPERFAMILY PROTEIN"/>
    <property type="match status" value="1"/>
</dbReference>
<dbReference type="SUPFAM" id="SSF53335">
    <property type="entry name" value="S-adenosyl-L-methionine-dependent methyltransferases"/>
    <property type="match status" value="1"/>
</dbReference>
<evidence type="ECO:0000313" key="6">
    <source>
        <dbReference type="Proteomes" id="UP001630127"/>
    </source>
</evidence>
<dbReference type="GO" id="GO:0032259">
    <property type="term" value="P:methylation"/>
    <property type="evidence" value="ECO:0007669"/>
    <property type="project" value="UniProtKB-KW"/>
</dbReference>
<reference evidence="5 6" key="1">
    <citation type="submission" date="2024-11" db="EMBL/GenBank/DDBJ databases">
        <title>A near-complete genome assembly of Cinchona calisaya.</title>
        <authorList>
            <person name="Lian D.C."/>
            <person name="Zhao X.W."/>
            <person name="Wei L."/>
        </authorList>
    </citation>
    <scope>NUCLEOTIDE SEQUENCE [LARGE SCALE GENOMIC DNA]</scope>
    <source>
        <tissue evidence="5">Nenye</tissue>
    </source>
</reference>
<gene>
    <name evidence="5" type="ORF">ACH5RR_031060</name>
</gene>
<feature type="region of interest" description="Disordered" evidence="4">
    <location>
        <begin position="32"/>
        <end position="72"/>
    </location>
</feature>
<dbReference type="Proteomes" id="UP001630127">
    <property type="component" value="Unassembled WGS sequence"/>
</dbReference>
<protein>
    <recommendedName>
        <fullName evidence="7">S-adenosyl-L-methionine-dependent methyltransferase</fullName>
    </recommendedName>
</protein>
<keyword evidence="2" id="KW-0489">Methyltransferase</keyword>
<evidence type="ECO:0000256" key="3">
    <source>
        <dbReference type="ARBA" id="ARBA00022679"/>
    </source>
</evidence>
<comment type="caution">
    <text evidence="5">The sequence shown here is derived from an EMBL/GenBank/DDBJ whole genome shotgun (WGS) entry which is preliminary data.</text>
</comment>
<accession>A0ABD2YE38</accession>
<dbReference type="PANTHER" id="PTHR12176:SF76">
    <property type="entry name" value="S-ADENOSYL-L-METHIONINE-DEPENDENT METHYLTRANSFERASES SUPERFAMILY PROTEIN"/>
    <property type="match status" value="1"/>
</dbReference>
<dbReference type="Gene3D" id="3.40.50.150">
    <property type="entry name" value="Vaccinia Virus protein VP39"/>
    <property type="match status" value="1"/>
</dbReference>
<feature type="compositionally biased region" description="Polar residues" evidence="4">
    <location>
        <begin position="56"/>
        <end position="65"/>
    </location>
</feature>
<name>A0ABD2YE38_9GENT</name>
<dbReference type="InterPro" id="IPR051419">
    <property type="entry name" value="Lys/N-term_MeTrsfase_sf"/>
</dbReference>